<feature type="domain" description="DUF4396" evidence="2">
    <location>
        <begin position="85"/>
        <end position="235"/>
    </location>
</feature>
<organism evidence="3 4">
    <name type="scientific">Leucobacter komagatae</name>
    <dbReference type="NCBI Taxonomy" id="55969"/>
    <lineage>
        <taxon>Bacteria</taxon>
        <taxon>Bacillati</taxon>
        <taxon>Actinomycetota</taxon>
        <taxon>Actinomycetes</taxon>
        <taxon>Micrococcales</taxon>
        <taxon>Microbacteriaceae</taxon>
        <taxon>Leucobacter</taxon>
    </lineage>
</organism>
<dbReference type="InterPro" id="IPR025509">
    <property type="entry name" value="DUF4396"/>
</dbReference>
<evidence type="ECO:0000313" key="4">
    <source>
        <dbReference type="Proteomes" id="UP000032120"/>
    </source>
</evidence>
<dbReference type="AlphaFoldDB" id="A0A0D0HUC0"/>
<keyword evidence="1" id="KW-1133">Transmembrane helix</keyword>
<feature type="transmembrane region" description="Helical" evidence="1">
    <location>
        <begin position="171"/>
        <end position="195"/>
    </location>
</feature>
<keyword evidence="1" id="KW-0812">Transmembrane</keyword>
<proteinExistence type="predicted"/>
<protein>
    <submittedName>
        <fullName evidence="3">Membrane protein</fullName>
    </submittedName>
</protein>
<feature type="transmembrane region" description="Helical" evidence="1">
    <location>
        <begin position="40"/>
        <end position="60"/>
    </location>
</feature>
<keyword evidence="1" id="KW-0472">Membrane</keyword>
<evidence type="ECO:0000259" key="2">
    <source>
        <dbReference type="Pfam" id="PF14342"/>
    </source>
</evidence>
<feature type="transmembrane region" description="Helical" evidence="1">
    <location>
        <begin position="6"/>
        <end position="28"/>
    </location>
</feature>
<feature type="transmembrane region" description="Helical" evidence="1">
    <location>
        <begin position="105"/>
        <end position="122"/>
    </location>
</feature>
<comment type="caution">
    <text evidence="3">The sequence shown here is derived from an EMBL/GenBank/DDBJ whole genome shotgun (WGS) entry which is preliminary data.</text>
</comment>
<sequence>MTVDAFPFGFTLISWTFIAIGVICAVGVTADVARRPQPMAVMNVVWPVTMLFGGVAWLLFYSRTARAAPRGLSRDERGSSMAVSVATGTSHCGAGCAIGDLVAEFALVAFPVIGVVVGRGTLYDDEIFAGWIMDFVLAFALGIVFQYFSIAPMRGLGLRAGIVAALKADALSISAWQVGMYGIMALAQFVVLPSLFGGRADVVSPEFWFVMQIAMLAGFATSYPVNWLLIRSGLKEKM</sequence>
<dbReference type="Proteomes" id="UP000032120">
    <property type="component" value="Unassembled WGS sequence"/>
</dbReference>
<gene>
    <name evidence="3" type="ORF">SD72_16490</name>
</gene>
<feature type="transmembrane region" description="Helical" evidence="1">
    <location>
        <begin position="207"/>
        <end position="230"/>
    </location>
</feature>
<evidence type="ECO:0000256" key="1">
    <source>
        <dbReference type="SAM" id="Phobius"/>
    </source>
</evidence>
<keyword evidence="4" id="KW-1185">Reference proteome</keyword>
<feature type="transmembrane region" description="Helical" evidence="1">
    <location>
        <begin position="128"/>
        <end position="150"/>
    </location>
</feature>
<dbReference type="Pfam" id="PF14342">
    <property type="entry name" value="DUF4396"/>
    <property type="match status" value="1"/>
</dbReference>
<evidence type="ECO:0000313" key="3">
    <source>
        <dbReference type="EMBL" id="KIP51266.1"/>
    </source>
</evidence>
<accession>A0A0D0HUC0</accession>
<reference evidence="3 4" key="1">
    <citation type="submission" date="2015-01" db="EMBL/GenBank/DDBJ databases">
        <title>Draft genome sequence of Leucobacter komagatae strain VKM ST2845.</title>
        <authorList>
            <person name="Karlyshev A.V."/>
            <person name="Kudryashova E.B."/>
        </authorList>
    </citation>
    <scope>NUCLEOTIDE SEQUENCE [LARGE SCALE GENOMIC DNA]</scope>
    <source>
        <strain evidence="3 4">VKM ST2845</strain>
    </source>
</reference>
<dbReference type="EMBL" id="JXSQ01000053">
    <property type="protein sequence ID" value="KIP51266.1"/>
    <property type="molecule type" value="Genomic_DNA"/>
</dbReference>
<name>A0A0D0HUC0_9MICO</name>